<dbReference type="InterPro" id="IPR008930">
    <property type="entry name" value="Terpenoid_cyclase/PrenylTrfase"/>
</dbReference>
<keyword evidence="2" id="KW-0460">Magnesium</keyword>
<evidence type="ECO:0000256" key="2">
    <source>
        <dbReference type="ARBA" id="ARBA00022842"/>
    </source>
</evidence>
<dbReference type="Proteomes" id="UP000734854">
    <property type="component" value="Unassembled WGS sequence"/>
</dbReference>
<dbReference type="InterPro" id="IPR001906">
    <property type="entry name" value="Terpene_synth_N"/>
</dbReference>
<dbReference type="PANTHER" id="PTHR31225">
    <property type="entry name" value="OS04G0344100 PROTEIN-RELATED"/>
    <property type="match status" value="1"/>
</dbReference>
<evidence type="ECO:0000259" key="4">
    <source>
        <dbReference type="Pfam" id="PF01397"/>
    </source>
</evidence>
<organism evidence="5 6">
    <name type="scientific">Zingiber officinale</name>
    <name type="common">Ginger</name>
    <name type="synonym">Amomum zingiber</name>
    <dbReference type="NCBI Taxonomy" id="94328"/>
    <lineage>
        <taxon>Eukaryota</taxon>
        <taxon>Viridiplantae</taxon>
        <taxon>Streptophyta</taxon>
        <taxon>Embryophyta</taxon>
        <taxon>Tracheophyta</taxon>
        <taxon>Spermatophyta</taxon>
        <taxon>Magnoliopsida</taxon>
        <taxon>Liliopsida</taxon>
        <taxon>Zingiberales</taxon>
        <taxon>Zingiberaceae</taxon>
        <taxon>Zingiber</taxon>
    </lineage>
</organism>
<dbReference type="GO" id="GO:0016114">
    <property type="term" value="P:terpenoid biosynthetic process"/>
    <property type="evidence" value="ECO:0007669"/>
    <property type="project" value="InterPro"/>
</dbReference>
<feature type="domain" description="Terpene synthase N-terminal" evidence="4">
    <location>
        <begin position="15"/>
        <end position="96"/>
    </location>
</feature>
<accession>A0A8J5LEG4</accession>
<evidence type="ECO:0000313" key="6">
    <source>
        <dbReference type="Proteomes" id="UP000734854"/>
    </source>
</evidence>
<comment type="cofactor">
    <cofactor evidence="1">
        <name>Mg(2+)</name>
        <dbReference type="ChEBI" id="CHEBI:18420"/>
    </cofactor>
</comment>
<sequence length="98" mass="11602">MDGQECAIPHEHLHKEERERINVLKEQTRKLIREKQQVAEQLQLIDHLQQLGVAYHFKDEIANVLSRLHASLDHVSSELKDDLHATSLLFRLLRTHRR</sequence>
<evidence type="ECO:0000256" key="3">
    <source>
        <dbReference type="SAM" id="Coils"/>
    </source>
</evidence>
<comment type="caution">
    <text evidence="5">The sequence shown here is derived from an EMBL/GenBank/DDBJ whole genome shotgun (WGS) entry which is preliminary data.</text>
</comment>
<proteinExistence type="predicted"/>
<reference evidence="5 6" key="1">
    <citation type="submission" date="2020-08" db="EMBL/GenBank/DDBJ databases">
        <title>Plant Genome Project.</title>
        <authorList>
            <person name="Zhang R.-G."/>
        </authorList>
    </citation>
    <scope>NUCLEOTIDE SEQUENCE [LARGE SCALE GENOMIC DNA]</scope>
    <source>
        <tissue evidence="5">Rhizome</tissue>
    </source>
</reference>
<keyword evidence="3" id="KW-0175">Coiled coil</keyword>
<dbReference type="PANTHER" id="PTHR31225:SF252">
    <property type="entry name" value="TERPENE SYNTHASE 12-RELATED"/>
    <property type="match status" value="1"/>
</dbReference>
<dbReference type="GO" id="GO:0010333">
    <property type="term" value="F:terpene synthase activity"/>
    <property type="evidence" value="ECO:0007669"/>
    <property type="project" value="InterPro"/>
</dbReference>
<dbReference type="AlphaFoldDB" id="A0A8J5LEG4"/>
<dbReference type="SUPFAM" id="SSF48239">
    <property type="entry name" value="Terpenoid cyclases/Protein prenyltransferases"/>
    <property type="match status" value="1"/>
</dbReference>
<keyword evidence="6" id="KW-1185">Reference proteome</keyword>
<gene>
    <name evidence="5" type="ORF">ZIOFF_025330</name>
</gene>
<name>A0A8J5LEG4_ZINOF</name>
<dbReference type="Pfam" id="PF01397">
    <property type="entry name" value="Terpene_synth"/>
    <property type="match status" value="1"/>
</dbReference>
<feature type="coiled-coil region" evidence="3">
    <location>
        <begin position="14"/>
        <end position="41"/>
    </location>
</feature>
<evidence type="ECO:0000256" key="1">
    <source>
        <dbReference type="ARBA" id="ARBA00001946"/>
    </source>
</evidence>
<dbReference type="InterPro" id="IPR050148">
    <property type="entry name" value="Terpene_synthase-like"/>
</dbReference>
<dbReference type="InterPro" id="IPR036965">
    <property type="entry name" value="Terpene_synth_N_sf"/>
</dbReference>
<dbReference type="Gene3D" id="1.50.10.130">
    <property type="entry name" value="Terpene synthase, N-terminal domain"/>
    <property type="match status" value="1"/>
</dbReference>
<dbReference type="EMBL" id="JACMSC010000007">
    <property type="protein sequence ID" value="KAG6514954.1"/>
    <property type="molecule type" value="Genomic_DNA"/>
</dbReference>
<protein>
    <recommendedName>
        <fullName evidence="4">Terpene synthase N-terminal domain-containing protein</fullName>
    </recommendedName>
</protein>
<evidence type="ECO:0000313" key="5">
    <source>
        <dbReference type="EMBL" id="KAG6514954.1"/>
    </source>
</evidence>